<name>A0LFX5_SYNFM</name>
<dbReference type="InParanoid" id="A0LFX5"/>
<keyword evidence="1" id="KW-0812">Transmembrane</keyword>
<dbReference type="HOGENOM" id="CLU_2774474_0_0_7"/>
<evidence type="ECO:0000313" key="3">
    <source>
        <dbReference type="Proteomes" id="UP000001784"/>
    </source>
</evidence>
<dbReference type="RefSeq" id="WP_011697500.1">
    <property type="nucleotide sequence ID" value="NC_008554.1"/>
</dbReference>
<proteinExistence type="predicted"/>
<feature type="transmembrane region" description="Helical" evidence="1">
    <location>
        <begin position="7"/>
        <end position="25"/>
    </location>
</feature>
<keyword evidence="1" id="KW-0472">Membrane</keyword>
<dbReference type="KEGG" id="sfu:Sfum_0628"/>
<dbReference type="Proteomes" id="UP000001784">
    <property type="component" value="Chromosome"/>
</dbReference>
<feature type="transmembrane region" description="Helical" evidence="1">
    <location>
        <begin position="37"/>
        <end position="57"/>
    </location>
</feature>
<dbReference type="EMBL" id="CP000478">
    <property type="protein sequence ID" value="ABK16327.1"/>
    <property type="molecule type" value="Genomic_DNA"/>
</dbReference>
<dbReference type="eggNOG" id="ENOG502ZWFC">
    <property type="taxonomic scope" value="Bacteria"/>
</dbReference>
<dbReference type="STRING" id="335543.Sfum_0628"/>
<keyword evidence="3" id="KW-1185">Reference proteome</keyword>
<reference evidence="2 3" key="1">
    <citation type="submission" date="2006-10" db="EMBL/GenBank/DDBJ databases">
        <title>Complete sequence of Syntrophobacter fumaroxidans MPOB.</title>
        <authorList>
            <consortium name="US DOE Joint Genome Institute"/>
            <person name="Copeland A."/>
            <person name="Lucas S."/>
            <person name="Lapidus A."/>
            <person name="Barry K."/>
            <person name="Detter J.C."/>
            <person name="Glavina del Rio T."/>
            <person name="Hammon N."/>
            <person name="Israni S."/>
            <person name="Pitluck S."/>
            <person name="Goltsman E.G."/>
            <person name="Martinez M."/>
            <person name="Schmutz J."/>
            <person name="Larimer F."/>
            <person name="Land M."/>
            <person name="Hauser L."/>
            <person name="Kyrpides N."/>
            <person name="Kim E."/>
            <person name="Boone D.R."/>
            <person name="Brockman F."/>
            <person name="Culley D."/>
            <person name="Ferry J."/>
            <person name="Gunsalus R."/>
            <person name="McInerney M.J."/>
            <person name="Morrison M."/>
            <person name="Plugge C."/>
            <person name="Rohlin L."/>
            <person name="Scholten J."/>
            <person name="Sieber J."/>
            <person name="Stams A.J.M."/>
            <person name="Worm P."/>
            <person name="Henstra A.M."/>
            <person name="Richardson P."/>
        </authorList>
    </citation>
    <scope>NUCLEOTIDE SEQUENCE [LARGE SCALE GENOMIC DNA]</scope>
    <source>
        <strain evidence="3">DSM 10017 / MPOB</strain>
    </source>
</reference>
<evidence type="ECO:0000313" key="2">
    <source>
        <dbReference type="EMBL" id="ABK16327.1"/>
    </source>
</evidence>
<accession>A0LFX5</accession>
<keyword evidence="1" id="KW-1133">Transmembrane helix</keyword>
<gene>
    <name evidence="2" type="ordered locus">Sfum_0628</name>
</gene>
<dbReference type="OrthoDB" id="5459806at2"/>
<sequence length="69" mass="7974">MDFYKKIAIAIVDVVVLIQLTVSIYIANSDLDNFTPLFFKCFFSMLVPTLILACLLMRKYFPRETHPAL</sequence>
<organism evidence="2 3">
    <name type="scientific">Syntrophobacter fumaroxidans (strain DSM 10017 / MPOB)</name>
    <dbReference type="NCBI Taxonomy" id="335543"/>
    <lineage>
        <taxon>Bacteria</taxon>
        <taxon>Pseudomonadati</taxon>
        <taxon>Thermodesulfobacteriota</taxon>
        <taxon>Syntrophobacteria</taxon>
        <taxon>Syntrophobacterales</taxon>
        <taxon>Syntrophobacteraceae</taxon>
        <taxon>Syntrophobacter</taxon>
    </lineage>
</organism>
<dbReference type="AlphaFoldDB" id="A0LFX5"/>
<protein>
    <submittedName>
        <fullName evidence="2">Uncharacterized protein</fullName>
    </submittedName>
</protein>
<evidence type="ECO:0000256" key="1">
    <source>
        <dbReference type="SAM" id="Phobius"/>
    </source>
</evidence>